<sequence>MQNFAFVNLSKSQYLVQNHQFLCNHYNHMTSFSYLHLMDSGSTLATKKQLILFITIPAFDMSFELSLPHQSAFLLSDSVKGSARRLVKAALHEAARKREMRYSDLKKIDRGVRRHFHDDITVIVVFLDSNLIAEDHGPPVGNLVIVWLAEGLVAGKKNITGFRGTAMADYFIIGKEVTPSFMDPFGTGIGV</sequence>
<dbReference type="InterPro" id="IPR036457">
    <property type="entry name" value="PPM-type-like_dom_sf"/>
</dbReference>
<evidence type="ECO:0000313" key="2">
    <source>
        <dbReference type="EMBL" id="KAG1359457.1"/>
    </source>
</evidence>
<dbReference type="AlphaFoldDB" id="A0A8K0N712"/>
<gene>
    <name evidence="2" type="ORF">COCNU_08G009030</name>
</gene>
<organism evidence="2 3">
    <name type="scientific">Cocos nucifera</name>
    <name type="common">Coconut palm</name>
    <dbReference type="NCBI Taxonomy" id="13894"/>
    <lineage>
        <taxon>Eukaryota</taxon>
        <taxon>Viridiplantae</taxon>
        <taxon>Streptophyta</taxon>
        <taxon>Embryophyta</taxon>
        <taxon>Tracheophyta</taxon>
        <taxon>Spermatophyta</taxon>
        <taxon>Magnoliopsida</taxon>
        <taxon>Liliopsida</taxon>
        <taxon>Arecaceae</taxon>
        <taxon>Arecoideae</taxon>
        <taxon>Cocoseae</taxon>
        <taxon>Attaleinae</taxon>
        <taxon>Cocos</taxon>
    </lineage>
</organism>
<evidence type="ECO:0000313" key="3">
    <source>
        <dbReference type="Proteomes" id="UP000797356"/>
    </source>
</evidence>
<dbReference type="GO" id="GO:0004722">
    <property type="term" value="F:protein serine/threonine phosphatase activity"/>
    <property type="evidence" value="ECO:0007669"/>
    <property type="project" value="UniProtKB-EC"/>
</dbReference>
<proteinExistence type="predicted"/>
<reference evidence="2" key="2">
    <citation type="submission" date="2019-07" db="EMBL/GenBank/DDBJ databases">
        <authorList>
            <person name="Yang Y."/>
            <person name="Bocs S."/>
            <person name="Baudouin L."/>
        </authorList>
    </citation>
    <scope>NUCLEOTIDE SEQUENCE</scope>
    <source>
        <tissue evidence="2">Spear leaf of Hainan Tall coconut</tissue>
    </source>
</reference>
<dbReference type="Proteomes" id="UP000797356">
    <property type="component" value="Chromosome 8"/>
</dbReference>
<comment type="caution">
    <text evidence="2">The sequence shown here is derived from an EMBL/GenBank/DDBJ whole genome shotgun (WGS) entry which is preliminary data.</text>
</comment>
<reference evidence="2" key="1">
    <citation type="journal article" date="2017" name="Gigascience">
        <title>The genome draft of coconut (Cocos nucifera).</title>
        <authorList>
            <person name="Xiao Y."/>
            <person name="Xu P."/>
            <person name="Fan H."/>
            <person name="Baudouin L."/>
            <person name="Xia W."/>
            <person name="Bocs S."/>
            <person name="Xu J."/>
            <person name="Li Q."/>
            <person name="Guo A."/>
            <person name="Zhou L."/>
            <person name="Li J."/>
            <person name="Wu Y."/>
            <person name="Ma Z."/>
            <person name="Armero A."/>
            <person name="Issali A.E."/>
            <person name="Liu N."/>
            <person name="Peng M."/>
            <person name="Yang Y."/>
        </authorList>
    </citation>
    <scope>NUCLEOTIDE SEQUENCE</scope>
    <source>
        <tissue evidence="2">Spear leaf of Hainan Tall coconut</tissue>
    </source>
</reference>
<protein>
    <recommendedName>
        <fullName evidence="1">protein-serine/threonine phosphatase</fullName>
        <ecNumber evidence="1">3.1.3.16</ecNumber>
    </recommendedName>
</protein>
<dbReference type="Gene3D" id="3.60.40.10">
    <property type="entry name" value="PPM-type phosphatase domain"/>
    <property type="match status" value="1"/>
</dbReference>
<name>A0A8K0N712_COCNU</name>
<dbReference type="OrthoDB" id="420076at2759"/>
<accession>A0A8K0N712</accession>
<dbReference type="EC" id="3.1.3.16" evidence="1"/>
<keyword evidence="3" id="KW-1185">Reference proteome</keyword>
<dbReference type="EMBL" id="CM017879">
    <property type="protein sequence ID" value="KAG1359457.1"/>
    <property type="molecule type" value="Genomic_DNA"/>
</dbReference>
<evidence type="ECO:0000256" key="1">
    <source>
        <dbReference type="ARBA" id="ARBA00013081"/>
    </source>
</evidence>